<proteinExistence type="predicted"/>
<name>A0A6J6DR23_9ZZZZ</name>
<dbReference type="SUPFAM" id="SSF53756">
    <property type="entry name" value="UDP-Glycosyltransferase/glycogen phosphorylase"/>
    <property type="match status" value="1"/>
</dbReference>
<reference evidence="1" key="1">
    <citation type="submission" date="2020-05" db="EMBL/GenBank/DDBJ databases">
        <authorList>
            <person name="Chiriac C."/>
            <person name="Salcher M."/>
            <person name="Ghai R."/>
            <person name="Kavagutti S V."/>
        </authorList>
    </citation>
    <scope>NUCLEOTIDE SEQUENCE</scope>
</reference>
<evidence type="ECO:0000313" key="1">
    <source>
        <dbReference type="EMBL" id="CAB4565936.1"/>
    </source>
</evidence>
<dbReference type="AlphaFoldDB" id="A0A6J6DR23"/>
<organism evidence="1">
    <name type="scientific">freshwater metagenome</name>
    <dbReference type="NCBI Taxonomy" id="449393"/>
    <lineage>
        <taxon>unclassified sequences</taxon>
        <taxon>metagenomes</taxon>
        <taxon>ecological metagenomes</taxon>
    </lineage>
</organism>
<dbReference type="InterPro" id="IPR043148">
    <property type="entry name" value="TagF_C"/>
</dbReference>
<accession>A0A6J6DR23</accession>
<dbReference type="EMBL" id="CAEZTD010000081">
    <property type="protein sequence ID" value="CAB4565936.1"/>
    <property type="molecule type" value="Genomic_DNA"/>
</dbReference>
<gene>
    <name evidence="1" type="ORF">UFOPK1591_01032</name>
</gene>
<dbReference type="Gene3D" id="3.40.50.12580">
    <property type="match status" value="1"/>
</dbReference>
<protein>
    <submittedName>
        <fullName evidence="1">Unannotated protein</fullName>
    </submittedName>
</protein>
<sequence>MKALVFSPFANIWEHSFPEGLVAEGLGDRGFDVTTVRCDGLYESFCVAMSASGLTAEDTLAKKRQVCGACHKRRDILDSTMGFPSVLIEKYLTAADYAEAAQAANSVTLTDWSSFVMDDIPIGRYASYEFLLNYKILGTDIPEHLFPIYRQQLRICILTMCASARILDDLTPDVVLTYNRLYGVNHAFLVIAERRGIPTYTLQGGGHVTHRGETITMFRDSESLLHVLDHESWGTYKNEPLGEREVALVNSHFDGLMEASSAFAYSSAFQAAEPDALRTRLGIPADAPVLLIPMSSEDELNAAQLADYWPDTSGRPNVFADQFSWIRFLFEFAKTRPTYRFILRLHPRMFPNKRENVVAPVVAMVMKLIEDAPSNVIINMPSDNVSIYDLLQVVDVLLGYRSTVGAEFAAFGVPVVAPANKDFFTYPAEVNRTGYTKKEFAKLIDEAVVEGWSIENMRIVYRWFAFQFTRIAVDFSDSVDAKPSAIRPKKPGFRLWLWRKMVFLIIQFGPLIRERIALRGRSSSEATKDIFADVIKNGRGNLAESVKWKRPQTSRDAETALLRNRLAFLDRERWHSFVSEKSLAATISSYLAKK</sequence>